<comment type="subunit">
    <text evidence="7">Part of a complex composed of FtsB, FtsL and FtsQ.</text>
</comment>
<name>A0A2Z2NYJ5_9GAMM</name>
<dbReference type="InterPro" id="IPR007060">
    <property type="entry name" value="FtsL/DivIC"/>
</dbReference>
<proteinExistence type="inferred from homology"/>
<evidence type="ECO:0000256" key="3">
    <source>
        <dbReference type="ARBA" id="ARBA00022692"/>
    </source>
</evidence>
<keyword evidence="6 7" id="KW-0131">Cell cycle</keyword>
<evidence type="ECO:0000313" key="8">
    <source>
        <dbReference type="EMBL" id="ASJ74828.1"/>
    </source>
</evidence>
<evidence type="ECO:0000256" key="2">
    <source>
        <dbReference type="ARBA" id="ARBA00022618"/>
    </source>
</evidence>
<feature type="topological domain" description="Periplasmic" evidence="7">
    <location>
        <begin position="22"/>
        <end position="111"/>
    </location>
</feature>
<gene>
    <name evidence="7 8" type="primary">ftsB</name>
    <name evidence="8" type="ORF">IMCC3135_23795</name>
</gene>
<evidence type="ECO:0000256" key="6">
    <source>
        <dbReference type="ARBA" id="ARBA00023306"/>
    </source>
</evidence>
<evidence type="ECO:0000256" key="4">
    <source>
        <dbReference type="ARBA" id="ARBA00022989"/>
    </source>
</evidence>
<protein>
    <recommendedName>
        <fullName evidence="7">Cell division protein FtsB</fullName>
    </recommendedName>
</protein>
<dbReference type="AlphaFoldDB" id="A0A2Z2NYJ5"/>
<comment type="function">
    <text evidence="7">Essential cell division protein. May link together the upstream cell division proteins, which are predominantly cytoplasmic, with the downstream cell division proteins, which are predominantly periplasmic.</text>
</comment>
<dbReference type="RefSeq" id="WP_088919811.1">
    <property type="nucleotide sequence ID" value="NZ_CP018632.1"/>
</dbReference>
<dbReference type="GO" id="GO:0032153">
    <property type="term" value="C:cell division site"/>
    <property type="evidence" value="ECO:0007669"/>
    <property type="project" value="UniProtKB-UniRule"/>
</dbReference>
<dbReference type="Pfam" id="PF04977">
    <property type="entry name" value="DivIC"/>
    <property type="match status" value="1"/>
</dbReference>
<feature type="topological domain" description="Cytoplasmic" evidence="7">
    <location>
        <begin position="1"/>
        <end position="3"/>
    </location>
</feature>
<dbReference type="GO" id="GO:0005886">
    <property type="term" value="C:plasma membrane"/>
    <property type="evidence" value="ECO:0007669"/>
    <property type="project" value="UniProtKB-SubCell"/>
</dbReference>
<keyword evidence="2 7" id="KW-0132">Cell division</keyword>
<comment type="subcellular location">
    <subcellularLocation>
        <location evidence="7">Cell inner membrane</location>
        <topology evidence="7">Single-pass type II membrane protein</topology>
    </subcellularLocation>
    <text evidence="7">Localizes to the division septum.</text>
</comment>
<dbReference type="EMBL" id="CP018632">
    <property type="protein sequence ID" value="ASJ74828.1"/>
    <property type="molecule type" value="Genomic_DNA"/>
</dbReference>
<dbReference type="GO" id="GO:0043093">
    <property type="term" value="P:FtsZ-dependent cytokinesis"/>
    <property type="evidence" value="ECO:0007669"/>
    <property type="project" value="UniProtKB-UniRule"/>
</dbReference>
<dbReference type="Proteomes" id="UP000250079">
    <property type="component" value="Chromosome"/>
</dbReference>
<dbReference type="PANTHER" id="PTHR37485">
    <property type="entry name" value="CELL DIVISION PROTEIN FTSB"/>
    <property type="match status" value="1"/>
</dbReference>
<dbReference type="KEGG" id="gai:IMCC3135_23795"/>
<dbReference type="HAMAP" id="MF_00599">
    <property type="entry name" value="FtsB"/>
    <property type="match status" value="1"/>
</dbReference>
<dbReference type="NCBIfam" id="NF002058">
    <property type="entry name" value="PRK00888.1"/>
    <property type="match status" value="1"/>
</dbReference>
<accession>A0A2Z2NYJ5</accession>
<evidence type="ECO:0000313" key="9">
    <source>
        <dbReference type="Proteomes" id="UP000250079"/>
    </source>
</evidence>
<keyword evidence="9" id="KW-1185">Reference proteome</keyword>
<keyword evidence="7" id="KW-0997">Cell inner membrane</keyword>
<evidence type="ECO:0000256" key="7">
    <source>
        <dbReference type="HAMAP-Rule" id="MF_00599"/>
    </source>
</evidence>
<dbReference type="GO" id="GO:0030428">
    <property type="term" value="C:cell septum"/>
    <property type="evidence" value="ECO:0007669"/>
    <property type="project" value="TreeGrafter"/>
</dbReference>
<evidence type="ECO:0000256" key="5">
    <source>
        <dbReference type="ARBA" id="ARBA00023136"/>
    </source>
</evidence>
<dbReference type="OrthoDB" id="7061211at2"/>
<organism evidence="8 9">
    <name type="scientific">Granulosicoccus antarcticus IMCC3135</name>
    <dbReference type="NCBI Taxonomy" id="1192854"/>
    <lineage>
        <taxon>Bacteria</taxon>
        <taxon>Pseudomonadati</taxon>
        <taxon>Pseudomonadota</taxon>
        <taxon>Gammaproteobacteria</taxon>
        <taxon>Chromatiales</taxon>
        <taxon>Granulosicoccaceae</taxon>
        <taxon>Granulosicoccus</taxon>
    </lineage>
</organism>
<reference evidence="8 9" key="1">
    <citation type="submission" date="2016-12" db="EMBL/GenBank/DDBJ databases">
        <authorList>
            <person name="Song W.-J."/>
            <person name="Kurnit D.M."/>
        </authorList>
    </citation>
    <scope>NUCLEOTIDE SEQUENCE [LARGE SCALE GENOMIC DNA]</scope>
    <source>
        <strain evidence="8 9">IMCC3135</strain>
    </source>
</reference>
<keyword evidence="1 7" id="KW-1003">Cell membrane</keyword>
<dbReference type="InterPro" id="IPR023081">
    <property type="entry name" value="Cell_div_FtsB"/>
</dbReference>
<evidence type="ECO:0000256" key="1">
    <source>
        <dbReference type="ARBA" id="ARBA00022475"/>
    </source>
</evidence>
<sequence>MKVLIGVLVALLLALQYRLWFGDGSIQEVWRLREEALVSRQEVVRLNIRNQALAAEVADLKSGLDAIEERARAELGMIGEGETFYQFVREQSVRARPLIPPAESAPTVTTP</sequence>
<keyword evidence="3 7" id="KW-0812">Transmembrane</keyword>
<dbReference type="PANTHER" id="PTHR37485:SF1">
    <property type="entry name" value="CELL DIVISION PROTEIN FTSB"/>
    <property type="match status" value="1"/>
</dbReference>
<keyword evidence="5 7" id="KW-0472">Membrane</keyword>
<comment type="similarity">
    <text evidence="7">Belongs to the FtsB family.</text>
</comment>
<keyword evidence="4 7" id="KW-1133">Transmembrane helix</keyword>